<evidence type="ECO:0000313" key="9">
    <source>
        <dbReference type="EMBL" id="MDV6300857.1"/>
    </source>
</evidence>
<comment type="cofactor">
    <cofactor evidence="6">
        <name>Zn(2+)</name>
        <dbReference type="ChEBI" id="CHEBI:29105"/>
    </cofactor>
    <text evidence="6">Binds 1 zinc ion per subunit.</text>
</comment>
<comment type="similarity">
    <text evidence="6">Belongs to the peptidase M48 family.</text>
</comment>
<evidence type="ECO:0000259" key="8">
    <source>
        <dbReference type="Pfam" id="PF01435"/>
    </source>
</evidence>
<keyword evidence="4 6" id="KW-0862">Zinc</keyword>
<keyword evidence="2" id="KW-0479">Metal-binding</keyword>
<feature type="transmembrane region" description="Helical" evidence="7">
    <location>
        <begin position="50"/>
        <end position="69"/>
    </location>
</feature>
<dbReference type="Pfam" id="PF01435">
    <property type="entry name" value="Peptidase_M48"/>
    <property type="match status" value="1"/>
</dbReference>
<dbReference type="Gene3D" id="3.30.2010.10">
    <property type="entry name" value="Metalloproteases ('zincins'), catalytic domain"/>
    <property type="match status" value="1"/>
</dbReference>
<dbReference type="PANTHER" id="PTHR34978">
    <property type="entry name" value="POSSIBLE SENSOR-TRANSDUCER PROTEIN BLAR"/>
    <property type="match status" value="1"/>
</dbReference>
<evidence type="ECO:0000256" key="7">
    <source>
        <dbReference type="SAM" id="Phobius"/>
    </source>
</evidence>
<evidence type="ECO:0000256" key="2">
    <source>
        <dbReference type="ARBA" id="ARBA00022723"/>
    </source>
</evidence>
<feature type="transmembrane region" description="Helical" evidence="7">
    <location>
        <begin position="240"/>
        <end position="262"/>
    </location>
</feature>
<keyword evidence="7" id="KW-1133">Transmembrane helix</keyword>
<proteinExistence type="inferred from homology"/>
<dbReference type="AlphaFoldDB" id="A0AAE4R0L8"/>
<dbReference type="InterPro" id="IPR052173">
    <property type="entry name" value="Beta-lactam_resp_regulator"/>
</dbReference>
<evidence type="ECO:0000256" key="3">
    <source>
        <dbReference type="ARBA" id="ARBA00022801"/>
    </source>
</evidence>
<dbReference type="Proteomes" id="UP001185873">
    <property type="component" value="Unassembled WGS sequence"/>
</dbReference>
<dbReference type="RefSeq" id="WP_317471324.1">
    <property type="nucleotide sequence ID" value="NZ_JAWLKJ010000006.1"/>
</dbReference>
<gene>
    <name evidence="9" type="ORF">R3P82_17235</name>
</gene>
<dbReference type="GO" id="GO:0006508">
    <property type="term" value="P:proteolysis"/>
    <property type="evidence" value="ECO:0007669"/>
    <property type="project" value="UniProtKB-KW"/>
</dbReference>
<dbReference type="GO" id="GO:0004222">
    <property type="term" value="F:metalloendopeptidase activity"/>
    <property type="evidence" value="ECO:0007669"/>
    <property type="project" value="InterPro"/>
</dbReference>
<name>A0AAE4R0L8_9ACTN</name>
<keyword evidence="7" id="KW-0812">Transmembrane</keyword>
<dbReference type="PANTHER" id="PTHR34978:SF3">
    <property type="entry name" value="SLR0241 PROTEIN"/>
    <property type="match status" value="1"/>
</dbReference>
<protein>
    <submittedName>
        <fullName evidence="9">M56 family metallopeptidase</fullName>
    </submittedName>
</protein>
<organism evidence="9 10">
    <name type="scientific">Dietzia maris</name>
    <dbReference type="NCBI Taxonomy" id="37915"/>
    <lineage>
        <taxon>Bacteria</taxon>
        <taxon>Bacillati</taxon>
        <taxon>Actinomycetota</taxon>
        <taxon>Actinomycetes</taxon>
        <taxon>Mycobacteriales</taxon>
        <taxon>Dietziaceae</taxon>
        <taxon>Dietzia</taxon>
    </lineage>
</organism>
<reference evidence="9" key="1">
    <citation type="submission" date="2023-10" db="EMBL/GenBank/DDBJ databases">
        <title>Development of a sustainable strategy for remediation of hydrocarbon-contaminated territories based on the waste exchange concept.</title>
        <authorList>
            <person name="Krivoruchko A."/>
        </authorList>
    </citation>
    <scope>NUCLEOTIDE SEQUENCE</scope>
    <source>
        <strain evidence="9">IEGM 1175</strain>
    </source>
</reference>
<evidence type="ECO:0000256" key="4">
    <source>
        <dbReference type="ARBA" id="ARBA00022833"/>
    </source>
</evidence>
<keyword evidence="7" id="KW-0472">Membrane</keyword>
<dbReference type="EMBL" id="JAWLKJ010000006">
    <property type="protein sequence ID" value="MDV6300857.1"/>
    <property type="molecule type" value="Genomic_DNA"/>
</dbReference>
<evidence type="ECO:0000313" key="10">
    <source>
        <dbReference type="Proteomes" id="UP001185873"/>
    </source>
</evidence>
<evidence type="ECO:0000256" key="6">
    <source>
        <dbReference type="RuleBase" id="RU003983"/>
    </source>
</evidence>
<keyword evidence="5 6" id="KW-0482">Metalloprotease</keyword>
<sequence>MALLAVGPVLAWMLSGPAFLPTHAAAVCEQCLAAANPFGERTFDTGFPVAVLLVLPAAAVALHLASISVEAVRRRQGTLSTALRYRQVGQLRCLSGYDVLLVDDLHPFALSLPKRHGGIVVSTGAVNLLTPSELAAVLAHEYAHLQQRHHLITSIVGGLTTKLRWVPLLAAATEALGHYLEIAADDHARQVAGTPALASALFLLGEAGRSAERGSGMEGVLHALGPDRIGHLVQPRRGTAGMAAAATSACCLTLLIVLAASVHIPYALAVLSGCA</sequence>
<comment type="caution">
    <text evidence="9">The sequence shown here is derived from an EMBL/GenBank/DDBJ whole genome shotgun (WGS) entry which is preliminary data.</text>
</comment>
<dbReference type="GO" id="GO:0046872">
    <property type="term" value="F:metal ion binding"/>
    <property type="evidence" value="ECO:0007669"/>
    <property type="project" value="UniProtKB-KW"/>
</dbReference>
<evidence type="ECO:0000256" key="1">
    <source>
        <dbReference type="ARBA" id="ARBA00022670"/>
    </source>
</evidence>
<evidence type="ECO:0000256" key="5">
    <source>
        <dbReference type="ARBA" id="ARBA00023049"/>
    </source>
</evidence>
<dbReference type="InterPro" id="IPR001915">
    <property type="entry name" value="Peptidase_M48"/>
</dbReference>
<accession>A0AAE4R0L8</accession>
<feature type="domain" description="Peptidase M48" evidence="8">
    <location>
        <begin position="106"/>
        <end position="212"/>
    </location>
</feature>
<keyword evidence="3 6" id="KW-0378">Hydrolase</keyword>
<keyword evidence="1 6" id="KW-0645">Protease</keyword>
<dbReference type="CDD" id="cd07326">
    <property type="entry name" value="M56_BlaR1_MecR1_like"/>
    <property type="match status" value="1"/>
</dbReference>